<protein>
    <recommendedName>
        <fullName evidence="3">VCBS repeat-containing protein</fullName>
    </recommendedName>
</protein>
<dbReference type="EMBL" id="JBHUEA010000033">
    <property type="protein sequence ID" value="MFD1722926.1"/>
    <property type="molecule type" value="Genomic_DNA"/>
</dbReference>
<organism evidence="1 2">
    <name type="scientific">Amnibacterium endophyticum</name>
    <dbReference type="NCBI Taxonomy" id="2109337"/>
    <lineage>
        <taxon>Bacteria</taxon>
        <taxon>Bacillati</taxon>
        <taxon>Actinomycetota</taxon>
        <taxon>Actinomycetes</taxon>
        <taxon>Micrococcales</taxon>
        <taxon>Microbacteriaceae</taxon>
        <taxon>Amnibacterium</taxon>
    </lineage>
</organism>
<keyword evidence="2" id="KW-1185">Reference proteome</keyword>
<evidence type="ECO:0000313" key="1">
    <source>
        <dbReference type="EMBL" id="MFD1722926.1"/>
    </source>
</evidence>
<evidence type="ECO:0000313" key="2">
    <source>
        <dbReference type="Proteomes" id="UP001597347"/>
    </source>
</evidence>
<dbReference type="Proteomes" id="UP001597347">
    <property type="component" value="Unassembled WGS sequence"/>
</dbReference>
<gene>
    <name evidence="1" type="ORF">ACFSBI_15350</name>
</gene>
<dbReference type="RefSeq" id="WP_377936460.1">
    <property type="nucleotide sequence ID" value="NZ_JBHUEA010000033.1"/>
</dbReference>
<sequence length="212" mass="21896">MPVPDRSGRITAAGCSNGLTTIPAGADAARISDVDGDGKPDTEFYSEGPNGFEYGIKTSAGGVDTLRDDLAGPGVHSGWTATVDVAVGHVTVLDDGRSATLHAFVGCRFVTTNGPDGQPYRFGLNGFYQAGTGVACSGGNGGVLVEGVLAHKRRNGNYDIRWTNIDISADGTKASNGPTSTRWADLAPSDPRVHQAMGSYCGNIPKVHTNGE</sequence>
<proteinExistence type="predicted"/>
<reference evidence="2" key="1">
    <citation type="journal article" date="2019" name="Int. J. Syst. Evol. Microbiol.">
        <title>The Global Catalogue of Microorganisms (GCM) 10K type strain sequencing project: providing services to taxonomists for standard genome sequencing and annotation.</title>
        <authorList>
            <consortium name="The Broad Institute Genomics Platform"/>
            <consortium name="The Broad Institute Genome Sequencing Center for Infectious Disease"/>
            <person name="Wu L."/>
            <person name="Ma J."/>
        </authorList>
    </citation>
    <scope>NUCLEOTIDE SEQUENCE [LARGE SCALE GENOMIC DNA]</scope>
    <source>
        <strain evidence="2">CGMCC 1.12471</strain>
    </source>
</reference>
<evidence type="ECO:0008006" key="3">
    <source>
        <dbReference type="Google" id="ProtNLM"/>
    </source>
</evidence>
<comment type="caution">
    <text evidence="1">The sequence shown here is derived from an EMBL/GenBank/DDBJ whole genome shotgun (WGS) entry which is preliminary data.</text>
</comment>
<accession>A0ABW4LHV3</accession>
<name>A0ABW4LHV3_9MICO</name>